<organism evidence="3 4">
    <name type="scientific">Desulfosporosinus acididurans</name>
    <dbReference type="NCBI Taxonomy" id="476652"/>
    <lineage>
        <taxon>Bacteria</taxon>
        <taxon>Bacillati</taxon>
        <taxon>Bacillota</taxon>
        <taxon>Clostridia</taxon>
        <taxon>Eubacteriales</taxon>
        <taxon>Desulfitobacteriaceae</taxon>
        <taxon>Desulfosporosinus</taxon>
    </lineage>
</organism>
<reference evidence="3 4" key="1">
    <citation type="submission" date="2015-06" db="EMBL/GenBank/DDBJ databases">
        <title>Draft genome of the moderately acidophilic sulfate reducer Candidatus Desulfosporosinus acididurans strain M1.</title>
        <authorList>
            <person name="Poehlein A."/>
            <person name="Petzsch P."/>
            <person name="Johnson B.D."/>
            <person name="Schloemann M."/>
            <person name="Daniel R."/>
            <person name="Muehling M."/>
        </authorList>
    </citation>
    <scope>NUCLEOTIDE SEQUENCE [LARGE SCALE GENOMIC DNA]</scope>
    <source>
        <strain evidence="3 4">M1</strain>
    </source>
</reference>
<evidence type="ECO:0000313" key="3">
    <source>
        <dbReference type="EMBL" id="KLU65917.1"/>
    </source>
</evidence>
<name>A0A0J1FRI2_9FIRM</name>
<evidence type="ECO:0000259" key="2">
    <source>
        <dbReference type="Pfam" id="PF13786"/>
    </source>
</evidence>
<comment type="caution">
    <text evidence="3">The sequence shown here is derived from an EMBL/GenBank/DDBJ whole genome shotgun (WGS) entry which is preliminary data.</text>
</comment>
<dbReference type="RefSeq" id="WP_047809836.1">
    <property type="nucleotide sequence ID" value="NZ_LDZY01000006.1"/>
</dbReference>
<keyword evidence="4" id="KW-1185">Reference proteome</keyword>
<accession>A0A0J1FRI2</accession>
<protein>
    <recommendedName>
        <fullName evidence="2">DUF4179 domain-containing protein</fullName>
    </recommendedName>
</protein>
<dbReference type="Pfam" id="PF13786">
    <property type="entry name" value="DUF4179"/>
    <property type="match status" value="1"/>
</dbReference>
<gene>
    <name evidence="3" type="ORF">DEAC_c19560</name>
</gene>
<dbReference type="EMBL" id="LDZY01000006">
    <property type="protein sequence ID" value="KLU65917.1"/>
    <property type="molecule type" value="Genomic_DNA"/>
</dbReference>
<dbReference type="STRING" id="476652.DEAC_c19560"/>
<sequence length="350" mass="38548">MERDFEQRLKSSLSRNVEIPQSVLDKAEGAFNEIRNQRKQRSAKKFVSFKERWMAAAAVVLFLGLTFNQPVIAAIKATFWGNHTGVERAVENGYGQELQTASVKSQGVETKVTNVVIDKSRLGLSVDVKFDDLKALKNVESMNLDMLITDSQGNVISGDGYPNQPVGGFDSITDDTNKNSGSLRYNVLFQSPSSSIPQTDQLNVEIKSIALYAKGRADKPLKVIKGPWEQKVSLDKQFANTKGITYTAANNNEVFSIDSAELLPTGFNVKFSLATPNPNDETIISRVQLVDSKGNSYKSSGMADMSTVNNKAVVSMTFEVSSFDKVDWFKLMYKDANGKNSVVKLVKAAK</sequence>
<dbReference type="Gene3D" id="2.60.40.1630">
    <property type="entry name" value="bacillus anthracis domain"/>
    <property type="match status" value="1"/>
</dbReference>
<dbReference type="PATRIC" id="fig|476652.3.peg.2023"/>
<keyword evidence="1" id="KW-1133">Transmembrane helix</keyword>
<proteinExistence type="predicted"/>
<dbReference type="Proteomes" id="UP000036356">
    <property type="component" value="Unassembled WGS sequence"/>
</dbReference>
<keyword evidence="1" id="KW-0472">Membrane</keyword>
<keyword evidence="1" id="KW-0812">Transmembrane</keyword>
<feature type="transmembrane region" description="Helical" evidence="1">
    <location>
        <begin position="53"/>
        <end position="75"/>
    </location>
</feature>
<feature type="domain" description="DUF4179" evidence="2">
    <location>
        <begin position="52"/>
        <end position="129"/>
    </location>
</feature>
<dbReference type="InterPro" id="IPR025436">
    <property type="entry name" value="DUF4179"/>
</dbReference>
<dbReference type="AlphaFoldDB" id="A0A0J1FRI2"/>
<evidence type="ECO:0000313" key="4">
    <source>
        <dbReference type="Proteomes" id="UP000036356"/>
    </source>
</evidence>
<evidence type="ECO:0000256" key="1">
    <source>
        <dbReference type="SAM" id="Phobius"/>
    </source>
</evidence>